<feature type="region of interest" description="Disordered" evidence="4">
    <location>
        <begin position="95"/>
        <end position="121"/>
    </location>
</feature>
<proteinExistence type="predicted"/>
<feature type="signal peptide" evidence="5">
    <location>
        <begin position="1"/>
        <end position="20"/>
    </location>
</feature>
<dbReference type="AlphaFoldDB" id="A0A8K0W016"/>
<dbReference type="Pfam" id="PF01476">
    <property type="entry name" value="LysM"/>
    <property type="match status" value="3"/>
</dbReference>
<dbReference type="InterPro" id="IPR036779">
    <property type="entry name" value="LysM_dom_sf"/>
</dbReference>
<keyword evidence="8" id="KW-1185">Reference proteome</keyword>
<evidence type="ECO:0000256" key="1">
    <source>
        <dbReference type="ARBA" id="ARBA00022669"/>
    </source>
</evidence>
<dbReference type="OrthoDB" id="2281372at2759"/>
<feature type="compositionally biased region" description="Pro residues" evidence="4">
    <location>
        <begin position="103"/>
        <end position="114"/>
    </location>
</feature>
<evidence type="ECO:0000256" key="4">
    <source>
        <dbReference type="SAM" id="MobiDB-lite"/>
    </source>
</evidence>
<evidence type="ECO:0000256" key="3">
    <source>
        <dbReference type="ARBA" id="ARBA00023026"/>
    </source>
</evidence>
<dbReference type="GO" id="GO:0008061">
    <property type="term" value="F:chitin binding"/>
    <property type="evidence" value="ECO:0007669"/>
    <property type="project" value="UniProtKB-KW"/>
</dbReference>
<protein>
    <recommendedName>
        <fullName evidence="6">LysM domain-containing protein</fullName>
    </recommendedName>
</protein>
<evidence type="ECO:0000313" key="7">
    <source>
        <dbReference type="EMBL" id="KAH7088182.1"/>
    </source>
</evidence>
<feature type="region of interest" description="Disordered" evidence="4">
    <location>
        <begin position="223"/>
        <end position="243"/>
    </location>
</feature>
<reference evidence="7" key="1">
    <citation type="journal article" date="2021" name="Nat. Commun.">
        <title>Genetic determinants of endophytism in the Arabidopsis root mycobiome.</title>
        <authorList>
            <person name="Mesny F."/>
            <person name="Miyauchi S."/>
            <person name="Thiergart T."/>
            <person name="Pickel B."/>
            <person name="Atanasova L."/>
            <person name="Karlsson M."/>
            <person name="Huettel B."/>
            <person name="Barry K.W."/>
            <person name="Haridas S."/>
            <person name="Chen C."/>
            <person name="Bauer D."/>
            <person name="Andreopoulos W."/>
            <person name="Pangilinan J."/>
            <person name="LaButti K."/>
            <person name="Riley R."/>
            <person name="Lipzen A."/>
            <person name="Clum A."/>
            <person name="Drula E."/>
            <person name="Henrissat B."/>
            <person name="Kohler A."/>
            <person name="Grigoriev I.V."/>
            <person name="Martin F.M."/>
            <person name="Hacquard S."/>
        </authorList>
    </citation>
    <scope>NUCLEOTIDE SEQUENCE</scope>
    <source>
        <strain evidence="7">MPI-SDFR-AT-0120</strain>
    </source>
</reference>
<feature type="compositionally biased region" description="Low complexity" evidence="4">
    <location>
        <begin position="227"/>
        <end position="243"/>
    </location>
</feature>
<dbReference type="SUPFAM" id="SSF54106">
    <property type="entry name" value="LysM domain"/>
    <property type="match status" value="3"/>
</dbReference>
<dbReference type="EMBL" id="JAGMVJ010000008">
    <property type="protein sequence ID" value="KAH7088182.1"/>
    <property type="molecule type" value="Genomic_DNA"/>
</dbReference>
<name>A0A8K0W016_9PLEO</name>
<keyword evidence="1" id="KW-0147">Chitin-binding</keyword>
<gene>
    <name evidence="7" type="ORF">FB567DRAFT_333046</name>
</gene>
<dbReference type="Gene3D" id="3.10.350.10">
    <property type="entry name" value="LysM domain"/>
    <property type="match status" value="3"/>
</dbReference>
<sequence>MSAIMLAATLIVGLISLASAYIVEPPTTAAADTIQDCSAWYVVAGGESCASIAADQFITVDQLNAYNPSLSSGCKLVTGNSYCIEQNFGFPVTTLPPTTKPTSTPPPKTTPAPTPTNGIATPKPIQTGMVSSCDEFYLVVKDDTCYDIAEKYSISLDQFYAWNPAVGTTCGKLWPENYVCVSIIGFPVSSSKTTLITTQKPQSSSFVIPPTCRFNLSKGQYTCDPSPTKTTKPTTTTTGNGIVTPTPIQSGMVSNCKKFYKVVSGDGCWAISNSYNIQLNDFYKWNPAVNTGGECKGLQATVWVCIGV</sequence>
<dbReference type="InterPro" id="IPR018392">
    <property type="entry name" value="LysM"/>
</dbReference>
<evidence type="ECO:0000256" key="2">
    <source>
        <dbReference type="ARBA" id="ARBA00022729"/>
    </source>
</evidence>
<feature type="domain" description="LysM" evidence="6">
    <location>
        <begin position="39"/>
        <end position="84"/>
    </location>
</feature>
<dbReference type="CDD" id="cd00118">
    <property type="entry name" value="LysM"/>
    <property type="match status" value="3"/>
</dbReference>
<feature type="domain" description="LysM" evidence="6">
    <location>
        <begin position="258"/>
        <end position="306"/>
    </location>
</feature>
<keyword evidence="3" id="KW-0843">Virulence</keyword>
<dbReference type="PANTHER" id="PTHR34997">
    <property type="entry name" value="AM15"/>
    <property type="match status" value="1"/>
</dbReference>
<evidence type="ECO:0000259" key="6">
    <source>
        <dbReference type="PROSITE" id="PS51782"/>
    </source>
</evidence>
<dbReference type="InterPro" id="IPR052210">
    <property type="entry name" value="LysM1-like"/>
</dbReference>
<comment type="caution">
    <text evidence="7">The sequence shown here is derived from an EMBL/GenBank/DDBJ whole genome shotgun (WGS) entry which is preliminary data.</text>
</comment>
<organism evidence="7 8">
    <name type="scientific">Paraphoma chrysanthemicola</name>
    <dbReference type="NCBI Taxonomy" id="798071"/>
    <lineage>
        <taxon>Eukaryota</taxon>
        <taxon>Fungi</taxon>
        <taxon>Dikarya</taxon>
        <taxon>Ascomycota</taxon>
        <taxon>Pezizomycotina</taxon>
        <taxon>Dothideomycetes</taxon>
        <taxon>Pleosporomycetidae</taxon>
        <taxon>Pleosporales</taxon>
        <taxon>Pleosporineae</taxon>
        <taxon>Phaeosphaeriaceae</taxon>
        <taxon>Paraphoma</taxon>
    </lineage>
</organism>
<accession>A0A8K0W016</accession>
<dbReference type="SMART" id="SM00257">
    <property type="entry name" value="LysM"/>
    <property type="match status" value="3"/>
</dbReference>
<evidence type="ECO:0000256" key="5">
    <source>
        <dbReference type="SAM" id="SignalP"/>
    </source>
</evidence>
<dbReference type="PANTHER" id="PTHR34997:SF2">
    <property type="entry name" value="LYSM DOMAIN-CONTAINING PROTEIN-RELATED"/>
    <property type="match status" value="1"/>
</dbReference>
<feature type="chain" id="PRO_5035468044" description="LysM domain-containing protein" evidence="5">
    <location>
        <begin position="21"/>
        <end position="308"/>
    </location>
</feature>
<feature type="domain" description="LysM" evidence="6">
    <location>
        <begin position="135"/>
        <end position="181"/>
    </location>
</feature>
<dbReference type="PROSITE" id="PS51782">
    <property type="entry name" value="LYSM"/>
    <property type="match status" value="3"/>
</dbReference>
<evidence type="ECO:0000313" key="8">
    <source>
        <dbReference type="Proteomes" id="UP000813461"/>
    </source>
</evidence>
<keyword evidence="2 5" id="KW-0732">Signal</keyword>
<dbReference type="Proteomes" id="UP000813461">
    <property type="component" value="Unassembled WGS sequence"/>
</dbReference>